<protein>
    <submittedName>
        <fullName evidence="2">SIMPL domain-containing protein</fullName>
    </submittedName>
</protein>
<dbReference type="PANTHER" id="PTHR34387:SF1">
    <property type="entry name" value="PERIPLASMIC IMMUNOGENIC PROTEIN"/>
    <property type="match status" value="1"/>
</dbReference>
<keyword evidence="3" id="KW-1185">Reference proteome</keyword>
<feature type="signal peptide" evidence="1">
    <location>
        <begin position="1"/>
        <end position="25"/>
    </location>
</feature>
<dbReference type="OrthoDB" id="1118849at2"/>
<dbReference type="GO" id="GO:0006974">
    <property type="term" value="P:DNA damage response"/>
    <property type="evidence" value="ECO:0007669"/>
    <property type="project" value="TreeGrafter"/>
</dbReference>
<dbReference type="PANTHER" id="PTHR34387">
    <property type="entry name" value="SLR1258 PROTEIN"/>
    <property type="match status" value="1"/>
</dbReference>
<organism evidence="2 3">
    <name type="scientific">Salibacter halophilus</name>
    <dbReference type="NCBI Taxonomy" id="1803916"/>
    <lineage>
        <taxon>Bacteria</taxon>
        <taxon>Pseudomonadati</taxon>
        <taxon>Bacteroidota</taxon>
        <taxon>Flavobacteriia</taxon>
        <taxon>Flavobacteriales</taxon>
        <taxon>Salibacteraceae</taxon>
        <taxon>Salibacter</taxon>
    </lineage>
</organism>
<dbReference type="Proteomes" id="UP000435357">
    <property type="component" value="Unassembled WGS sequence"/>
</dbReference>
<evidence type="ECO:0000256" key="1">
    <source>
        <dbReference type="SAM" id="SignalP"/>
    </source>
</evidence>
<reference evidence="2 3" key="1">
    <citation type="submission" date="2019-09" db="EMBL/GenBank/DDBJ databases">
        <title>Genomes of Cryomorphaceae.</title>
        <authorList>
            <person name="Bowman J.P."/>
        </authorList>
    </citation>
    <scope>NUCLEOTIDE SEQUENCE [LARGE SCALE GENOMIC DNA]</scope>
    <source>
        <strain evidence="2 3">KCTC 52047</strain>
    </source>
</reference>
<evidence type="ECO:0000313" key="2">
    <source>
        <dbReference type="EMBL" id="KAB1065087.1"/>
    </source>
</evidence>
<feature type="chain" id="PRO_5026956982" evidence="1">
    <location>
        <begin position="26"/>
        <end position="242"/>
    </location>
</feature>
<dbReference type="InterPro" id="IPR007497">
    <property type="entry name" value="SIMPL/DUF541"/>
</dbReference>
<dbReference type="EMBL" id="WACR01000003">
    <property type="protein sequence ID" value="KAB1065087.1"/>
    <property type="molecule type" value="Genomic_DNA"/>
</dbReference>
<keyword evidence="1" id="KW-0732">Signal</keyword>
<proteinExistence type="predicted"/>
<comment type="caution">
    <text evidence="2">The sequence shown here is derived from an EMBL/GenBank/DDBJ whole genome shotgun (WGS) entry which is preliminary data.</text>
</comment>
<gene>
    <name evidence="2" type="ORF">F3059_03815</name>
</gene>
<evidence type="ECO:0000313" key="3">
    <source>
        <dbReference type="Proteomes" id="UP000435357"/>
    </source>
</evidence>
<accession>A0A6N6M655</accession>
<dbReference type="InterPro" id="IPR052022">
    <property type="entry name" value="26kDa_periplasmic_antigen"/>
</dbReference>
<dbReference type="Gene3D" id="3.30.110.170">
    <property type="entry name" value="Protein of unknown function (DUF541), domain 1"/>
    <property type="match status" value="1"/>
</dbReference>
<dbReference type="AlphaFoldDB" id="A0A6N6M655"/>
<dbReference type="Pfam" id="PF04402">
    <property type="entry name" value="SIMPL"/>
    <property type="match status" value="1"/>
</dbReference>
<name>A0A6N6M655_9FLAO</name>
<sequence length="242" mass="27678">MKIFTMKHILSLTLVFLFVTQLCFGQEKEDIEKKPYIEVTGHAEKKIVPDEIYLSITVKERESGRDKISVEQQEKDLKNALSKLNIPIESLTVADAQADYVKVTLMKKDVISQSKYELKLSTAKQVADVFEKLDELKINNAFIARVNHSKIKELKKENEIKAIKSAKTKAEYLLNAIGQKTGNALVIKERNSNHYFIDGIKVRGSSSLPNPQYSKPDMENVKPVQFKKIKLETTIYVKFEIE</sequence>